<name>A0ABV2WZC3_9NOCA</name>
<reference evidence="1 2" key="1">
    <citation type="submission" date="2024-06" db="EMBL/GenBank/DDBJ databases">
        <title>The Natural Products Discovery Center: Release of the First 8490 Sequenced Strains for Exploring Actinobacteria Biosynthetic Diversity.</title>
        <authorList>
            <person name="Kalkreuter E."/>
            <person name="Kautsar S.A."/>
            <person name="Yang D."/>
            <person name="Bader C.D."/>
            <person name="Teijaro C.N."/>
            <person name="Fluegel L."/>
            <person name="Davis C.M."/>
            <person name="Simpson J.R."/>
            <person name="Lauterbach L."/>
            <person name="Steele A.D."/>
            <person name="Gui C."/>
            <person name="Meng S."/>
            <person name="Li G."/>
            <person name="Viehrig K."/>
            <person name="Ye F."/>
            <person name="Su P."/>
            <person name="Kiefer A.F."/>
            <person name="Nichols A."/>
            <person name="Cepeda A.J."/>
            <person name="Yan W."/>
            <person name="Fan B."/>
            <person name="Jiang Y."/>
            <person name="Adhikari A."/>
            <person name="Zheng C.-J."/>
            <person name="Schuster L."/>
            <person name="Cowan T.M."/>
            <person name="Smanski M.J."/>
            <person name="Chevrette M.G."/>
            <person name="De Carvalho L.P.S."/>
            <person name="Shen B."/>
        </authorList>
    </citation>
    <scope>NUCLEOTIDE SEQUENCE [LARGE SCALE GENOMIC DNA]</scope>
    <source>
        <strain evidence="1 2">NPDC019708</strain>
    </source>
</reference>
<keyword evidence="2" id="KW-1185">Reference proteome</keyword>
<sequence>MSGIGPAAAGLSMVEDEAMSPGVVSTLLTSLMPLLGAALGASATLLVQRSSARQSRLELLAESRLAHREELKSAILGYLETAQRLQSELDVRERGGVPEDLKRLIESVWLAEKRVEIICSDALRAKIVAHAEGLHAAVRDPAAHPDWWAHCESLQAGLLGQAKVELVREHGW</sequence>
<evidence type="ECO:0000313" key="1">
    <source>
        <dbReference type="EMBL" id="MEU1956244.1"/>
    </source>
</evidence>
<dbReference type="EMBL" id="JBEYBF010000034">
    <property type="protein sequence ID" value="MEU1956244.1"/>
    <property type="molecule type" value="Genomic_DNA"/>
</dbReference>
<proteinExistence type="predicted"/>
<protein>
    <submittedName>
        <fullName evidence="1">Uncharacterized protein</fullName>
    </submittedName>
</protein>
<gene>
    <name evidence="1" type="ORF">ABZ510_30900</name>
</gene>
<dbReference type="RefSeq" id="WP_356956161.1">
    <property type="nucleotide sequence ID" value="NZ_JBEXYG010000005.1"/>
</dbReference>
<evidence type="ECO:0000313" key="2">
    <source>
        <dbReference type="Proteomes" id="UP001550628"/>
    </source>
</evidence>
<organism evidence="1 2">
    <name type="scientific">Nocardia rhamnosiphila</name>
    <dbReference type="NCBI Taxonomy" id="426716"/>
    <lineage>
        <taxon>Bacteria</taxon>
        <taxon>Bacillati</taxon>
        <taxon>Actinomycetota</taxon>
        <taxon>Actinomycetes</taxon>
        <taxon>Mycobacteriales</taxon>
        <taxon>Nocardiaceae</taxon>
        <taxon>Nocardia</taxon>
    </lineage>
</organism>
<comment type="caution">
    <text evidence="1">The sequence shown here is derived from an EMBL/GenBank/DDBJ whole genome shotgun (WGS) entry which is preliminary data.</text>
</comment>
<accession>A0ABV2WZC3</accession>
<dbReference type="Proteomes" id="UP001550628">
    <property type="component" value="Unassembled WGS sequence"/>
</dbReference>